<dbReference type="InterPro" id="IPR024461">
    <property type="entry name" value="CCDC90-like"/>
</dbReference>
<dbReference type="GO" id="GO:0016020">
    <property type="term" value="C:membrane"/>
    <property type="evidence" value="ECO:0007669"/>
    <property type="project" value="UniProtKB-SubCell"/>
</dbReference>
<feature type="region of interest" description="Disordered" evidence="8">
    <location>
        <begin position="74"/>
        <end position="102"/>
    </location>
</feature>
<dbReference type="EMBL" id="CAJMWW010000072">
    <property type="protein sequence ID" value="CAE6419324.1"/>
    <property type="molecule type" value="Genomic_DNA"/>
</dbReference>
<evidence type="ECO:0000256" key="1">
    <source>
        <dbReference type="ARBA" id="ARBA00004173"/>
    </source>
</evidence>
<dbReference type="PANTHER" id="PTHR14360">
    <property type="entry name" value="PROTEIN FMP32, MITOCHONDRIAL"/>
    <property type="match status" value="1"/>
</dbReference>
<dbReference type="PANTHER" id="PTHR14360:SF12">
    <property type="entry name" value="MOZ PROTEIN REPRESENTS A CHROMATIN-ASSOCIATED ACETYLTRANSFERASE"/>
    <property type="match status" value="1"/>
</dbReference>
<dbReference type="GO" id="GO:0005739">
    <property type="term" value="C:mitochondrion"/>
    <property type="evidence" value="ECO:0007669"/>
    <property type="project" value="UniProtKB-SubCell"/>
</dbReference>
<dbReference type="Pfam" id="PF07798">
    <property type="entry name" value="CCDC90-like"/>
    <property type="match status" value="1"/>
</dbReference>
<evidence type="ECO:0000256" key="5">
    <source>
        <dbReference type="ARBA" id="ARBA00023054"/>
    </source>
</evidence>
<evidence type="ECO:0000256" key="8">
    <source>
        <dbReference type="SAM" id="MobiDB-lite"/>
    </source>
</evidence>
<keyword evidence="7" id="KW-0472">Membrane</keyword>
<gene>
    <name evidence="9" type="ORF">RDB_LOCUS40658</name>
</gene>
<evidence type="ECO:0000256" key="7">
    <source>
        <dbReference type="ARBA" id="ARBA00023136"/>
    </source>
</evidence>
<sequence length="315" mass="35338">MKTLCELICHVTCGLFSPKMLHRARPIAVRRSFHSSTIVFNSQFRLIDETNNSSQQSASESFPSRIENEPLPGLELVSQTSSPPTSGASGLPQVVPENEPKDIPRINAFDTHRFVTALERTFPTPIARTLMRATRALLVVRFGRVKQEIFGVRDLDNQAYLFRAALSELRTELTMRTRSEFAALRTASNALRREVDALNGKMKEDIGTLKHEIDMEINNRKNETRADAKVNELGIEELNHRATIKISDLRTEIEQAKWVNVSRGVLGVLGLVSLVIMTMELAPKPPKPAPAPTPTVVVERERLDLREFEDSESTS</sequence>
<evidence type="ECO:0000313" key="10">
    <source>
        <dbReference type="Proteomes" id="UP000663841"/>
    </source>
</evidence>
<organism evidence="9 10">
    <name type="scientific">Rhizoctonia solani</name>
    <dbReference type="NCBI Taxonomy" id="456999"/>
    <lineage>
        <taxon>Eukaryota</taxon>
        <taxon>Fungi</taxon>
        <taxon>Dikarya</taxon>
        <taxon>Basidiomycota</taxon>
        <taxon>Agaricomycotina</taxon>
        <taxon>Agaricomycetes</taxon>
        <taxon>Cantharellales</taxon>
        <taxon>Ceratobasidiaceae</taxon>
        <taxon>Rhizoctonia</taxon>
    </lineage>
</organism>
<proteinExistence type="predicted"/>
<protein>
    <submittedName>
        <fullName evidence="9">Uncharacterized protein</fullName>
    </submittedName>
</protein>
<keyword evidence="6" id="KW-0496">Mitochondrion</keyword>
<keyword evidence="3" id="KW-0812">Transmembrane</keyword>
<dbReference type="Gene3D" id="1.20.5.340">
    <property type="match status" value="1"/>
</dbReference>
<accession>A0A8H2X8K1</accession>
<dbReference type="Proteomes" id="UP000663841">
    <property type="component" value="Unassembled WGS sequence"/>
</dbReference>
<reference evidence="9" key="1">
    <citation type="submission" date="2021-01" db="EMBL/GenBank/DDBJ databases">
        <authorList>
            <person name="Kaushik A."/>
        </authorList>
    </citation>
    <scope>NUCLEOTIDE SEQUENCE</scope>
    <source>
        <strain evidence="9">AG3-T5</strain>
    </source>
</reference>
<evidence type="ECO:0000256" key="3">
    <source>
        <dbReference type="ARBA" id="ARBA00022692"/>
    </source>
</evidence>
<evidence type="ECO:0000256" key="6">
    <source>
        <dbReference type="ARBA" id="ARBA00023128"/>
    </source>
</evidence>
<name>A0A8H2X8K1_9AGAM</name>
<evidence type="ECO:0000256" key="2">
    <source>
        <dbReference type="ARBA" id="ARBA00004370"/>
    </source>
</evidence>
<comment type="caution">
    <text evidence="9">The sequence shown here is derived from an EMBL/GenBank/DDBJ whole genome shotgun (WGS) entry which is preliminary data.</text>
</comment>
<keyword evidence="4" id="KW-1133">Transmembrane helix</keyword>
<evidence type="ECO:0000256" key="4">
    <source>
        <dbReference type="ARBA" id="ARBA00022989"/>
    </source>
</evidence>
<comment type="subcellular location">
    <subcellularLocation>
        <location evidence="2">Membrane</location>
    </subcellularLocation>
    <subcellularLocation>
        <location evidence="1">Mitochondrion</location>
    </subcellularLocation>
</comment>
<dbReference type="AlphaFoldDB" id="A0A8H2X8K1"/>
<evidence type="ECO:0000313" key="9">
    <source>
        <dbReference type="EMBL" id="CAE6419324.1"/>
    </source>
</evidence>
<keyword evidence="5" id="KW-0175">Coiled coil</keyword>
<feature type="compositionally biased region" description="Polar residues" evidence="8">
    <location>
        <begin position="77"/>
        <end position="88"/>
    </location>
</feature>